<dbReference type="PANTHER" id="PTHR33428:SF14">
    <property type="entry name" value="CARBOXYLESTERASE TYPE B DOMAIN-CONTAINING PROTEIN"/>
    <property type="match status" value="1"/>
</dbReference>
<dbReference type="Pfam" id="PF07224">
    <property type="entry name" value="Chlorophyllase"/>
    <property type="match status" value="1"/>
</dbReference>
<sequence length="288" mass="30863">MKKIFLTICLFFVTTMISVAQVEDSKIVDNGGSGDYKAIAAKEATLPNYVVYRPENLEVAAEEGLLPVMVFANGGCSNTSISHERVLSEIASHGYIVIAIGALQKTPGGGENSSTEATMLTDAIDWVADQNKDKESAYYNNVDLDDIASGGQSCGGAQVLAVASDPRIETYMMFNSGIGDMSMAGADRESLPDVHAPIVYIVGGPSDVATSNAELDYERIDHVPVAFANLMEGGHMGTFGEEYGGSFSRMSLKWLDWQLKGQDGSSDVFLEGDLSDFSGWTMKAKSFQ</sequence>
<dbReference type="PANTHER" id="PTHR33428">
    <property type="entry name" value="CHLOROPHYLLASE-2, CHLOROPLASTIC"/>
    <property type="match status" value="1"/>
</dbReference>
<organism evidence="2 3">
    <name type="scientific">Fodinibius salsisoli</name>
    <dbReference type="NCBI Taxonomy" id="2820877"/>
    <lineage>
        <taxon>Bacteria</taxon>
        <taxon>Pseudomonadati</taxon>
        <taxon>Balneolota</taxon>
        <taxon>Balneolia</taxon>
        <taxon>Balneolales</taxon>
        <taxon>Balneolaceae</taxon>
        <taxon>Fodinibius</taxon>
    </lineage>
</organism>
<protein>
    <recommendedName>
        <fullName evidence="4">Alpha/beta hydrolase family protein</fullName>
    </recommendedName>
</protein>
<name>A0ABT3PJI1_9BACT</name>
<proteinExistence type="predicted"/>
<dbReference type="Gene3D" id="3.40.50.1820">
    <property type="entry name" value="alpha/beta hydrolase"/>
    <property type="match status" value="1"/>
</dbReference>
<evidence type="ECO:0000313" key="3">
    <source>
        <dbReference type="Proteomes" id="UP001207918"/>
    </source>
</evidence>
<comment type="caution">
    <text evidence="2">The sequence shown here is derived from an EMBL/GenBank/DDBJ whole genome shotgun (WGS) entry which is preliminary data.</text>
</comment>
<dbReference type="InterPro" id="IPR029058">
    <property type="entry name" value="AB_hydrolase_fold"/>
</dbReference>
<gene>
    <name evidence="2" type="ORF">J6I44_04325</name>
</gene>
<keyword evidence="3" id="KW-1185">Reference proteome</keyword>
<evidence type="ECO:0008006" key="4">
    <source>
        <dbReference type="Google" id="ProtNLM"/>
    </source>
</evidence>
<evidence type="ECO:0000256" key="1">
    <source>
        <dbReference type="SAM" id="SignalP"/>
    </source>
</evidence>
<feature type="signal peptide" evidence="1">
    <location>
        <begin position="1"/>
        <end position="20"/>
    </location>
</feature>
<keyword evidence="1" id="KW-0732">Signal</keyword>
<feature type="chain" id="PRO_5045957278" description="Alpha/beta hydrolase family protein" evidence="1">
    <location>
        <begin position="21"/>
        <end position="288"/>
    </location>
</feature>
<dbReference type="RefSeq" id="WP_265764759.1">
    <property type="nucleotide sequence ID" value="NZ_JAGGJA010000002.1"/>
</dbReference>
<evidence type="ECO:0000313" key="2">
    <source>
        <dbReference type="EMBL" id="MCW9706062.1"/>
    </source>
</evidence>
<reference evidence="2 3" key="1">
    <citation type="submission" date="2021-03" db="EMBL/GenBank/DDBJ databases">
        <title>Aliifodinibius sp. nov., a new bacterium isolated from saline soil.</title>
        <authorList>
            <person name="Galisteo C."/>
            <person name="De La Haba R."/>
            <person name="Sanchez-Porro C."/>
            <person name="Ventosa A."/>
        </authorList>
    </citation>
    <scope>NUCLEOTIDE SEQUENCE [LARGE SCALE GENOMIC DNA]</scope>
    <source>
        <strain evidence="2 3">1BSP15-2V2</strain>
    </source>
</reference>
<accession>A0ABT3PJI1</accession>
<dbReference type="SUPFAM" id="SSF53474">
    <property type="entry name" value="alpha/beta-Hydrolases"/>
    <property type="match status" value="1"/>
</dbReference>
<dbReference type="InterPro" id="IPR017395">
    <property type="entry name" value="Chlorophyllase-like"/>
</dbReference>
<dbReference type="EMBL" id="JAGGJA010000002">
    <property type="protein sequence ID" value="MCW9706062.1"/>
    <property type="molecule type" value="Genomic_DNA"/>
</dbReference>
<dbReference type="Proteomes" id="UP001207918">
    <property type="component" value="Unassembled WGS sequence"/>
</dbReference>